<evidence type="ECO:0000313" key="2">
    <source>
        <dbReference type="Proteomes" id="UP000266841"/>
    </source>
</evidence>
<dbReference type="AlphaFoldDB" id="K0T7J0"/>
<feature type="non-terminal residue" evidence="1">
    <location>
        <position position="1"/>
    </location>
</feature>
<dbReference type="Proteomes" id="UP000266841">
    <property type="component" value="Unassembled WGS sequence"/>
</dbReference>
<organism evidence="1 2">
    <name type="scientific">Thalassiosira oceanica</name>
    <name type="common">Marine diatom</name>
    <dbReference type="NCBI Taxonomy" id="159749"/>
    <lineage>
        <taxon>Eukaryota</taxon>
        <taxon>Sar</taxon>
        <taxon>Stramenopiles</taxon>
        <taxon>Ochrophyta</taxon>
        <taxon>Bacillariophyta</taxon>
        <taxon>Coscinodiscophyceae</taxon>
        <taxon>Thalassiosirophycidae</taxon>
        <taxon>Thalassiosirales</taxon>
        <taxon>Thalassiosiraceae</taxon>
        <taxon>Thalassiosira</taxon>
    </lineage>
</organism>
<sequence>LDEKVAVPHLKKLDDEVVTPAILAVWGVIEPAVEKTDEMIVKPVITEVVPRILGPLGMFKDDKKDEAVPALN</sequence>
<proteinExistence type="predicted"/>
<name>K0T7J0_THAOC</name>
<accession>K0T7J0</accession>
<dbReference type="EMBL" id="AGNL01003427">
    <property type="protein sequence ID" value="EJK74698.1"/>
    <property type="molecule type" value="Genomic_DNA"/>
</dbReference>
<reference evidence="1 2" key="1">
    <citation type="journal article" date="2012" name="Genome Biol.">
        <title>Genome and low-iron response of an oceanic diatom adapted to chronic iron limitation.</title>
        <authorList>
            <person name="Lommer M."/>
            <person name="Specht M."/>
            <person name="Roy A.S."/>
            <person name="Kraemer L."/>
            <person name="Andreson R."/>
            <person name="Gutowska M.A."/>
            <person name="Wolf J."/>
            <person name="Bergner S.V."/>
            <person name="Schilhabel M.B."/>
            <person name="Klostermeier U.C."/>
            <person name="Beiko R.G."/>
            <person name="Rosenstiel P."/>
            <person name="Hippler M."/>
            <person name="Laroche J."/>
        </authorList>
    </citation>
    <scope>NUCLEOTIDE SEQUENCE [LARGE SCALE GENOMIC DNA]</scope>
    <source>
        <strain evidence="1 2">CCMP1005</strain>
    </source>
</reference>
<dbReference type="OrthoDB" id="48299at2759"/>
<keyword evidence="2" id="KW-1185">Reference proteome</keyword>
<evidence type="ECO:0000313" key="1">
    <source>
        <dbReference type="EMBL" id="EJK74698.1"/>
    </source>
</evidence>
<protein>
    <submittedName>
        <fullName evidence="1">Uncharacterized protein</fullName>
    </submittedName>
</protein>
<gene>
    <name evidence="1" type="ORF">THAOC_03609</name>
</gene>
<comment type="caution">
    <text evidence="1">The sequence shown here is derived from an EMBL/GenBank/DDBJ whole genome shotgun (WGS) entry which is preliminary data.</text>
</comment>